<dbReference type="InterPro" id="IPR003593">
    <property type="entry name" value="AAA+_ATPase"/>
</dbReference>
<dbReference type="InterPro" id="IPR003439">
    <property type="entry name" value="ABC_transporter-like_ATP-bd"/>
</dbReference>
<sequence length="506" mass="54851">MRVRRSAQREAGLLEAVRVTKRFAGVPALRDVDFLLERGQVHALAGENGAGKSTLVKVLTGVLHPDKGMVFHKGQPVQFAGPREAMARGISTVYQDTNLIGSMSVSANLFLGREPRNRLGLVNFRQMHASATRLLDSFGLMIDPRLELRSFTPGVRQMIAIARAVDTDSRVVILDEPTASLEPPEIDTLFEVIRKLYERDVAVVYISHQLTELYQICNRVTVLRDGQVVHSGLMSAIGPSKLLATMLGHDIAETRPHHEPASSRGSVLQAHGLFRHAAIDNVDIDVRAGEVVGLGGLHGSGRSETVKALAGLAQLDRGTVEVHGQPIQTGSAAKAIRAGIVLVPEDRKAEGLIPRLSVRENIVLAALPRLSRAGIVSRSKQDKVVETFMRRLRIRAASAEQPVRELSGGNQQKVMLARWLAMSPKVLLLDEPTRGIDVAAKLEVRALVDELAAQGLGIVLVSSDVKELVAGADRIVVLREGARIAELRGEQVTTDKVMSVIAEGPR</sequence>
<dbReference type="PANTHER" id="PTHR43790:SF9">
    <property type="entry name" value="GALACTOFURANOSE TRANSPORTER ATP-BINDING PROTEIN YTFR"/>
    <property type="match status" value="1"/>
</dbReference>
<dbReference type="InterPro" id="IPR017871">
    <property type="entry name" value="ABC_transporter-like_CS"/>
</dbReference>
<dbReference type="PANTHER" id="PTHR43790">
    <property type="entry name" value="CARBOHYDRATE TRANSPORT ATP-BINDING PROTEIN MG119-RELATED"/>
    <property type="match status" value="1"/>
</dbReference>
<dbReference type="PROSITE" id="PS50893">
    <property type="entry name" value="ABC_TRANSPORTER_2"/>
    <property type="match status" value="2"/>
</dbReference>
<evidence type="ECO:0000313" key="7">
    <source>
        <dbReference type="Proteomes" id="UP000287547"/>
    </source>
</evidence>
<protein>
    <submittedName>
        <fullName evidence="6">Sugar ABC transporter ATP-binding protein</fullName>
    </submittedName>
</protein>
<evidence type="ECO:0000313" key="6">
    <source>
        <dbReference type="EMBL" id="RSM69259.1"/>
    </source>
</evidence>
<dbReference type="CDD" id="cd03216">
    <property type="entry name" value="ABC_Carb_Monos_I"/>
    <property type="match status" value="1"/>
</dbReference>
<feature type="domain" description="ABC transporter" evidence="5">
    <location>
        <begin position="262"/>
        <end position="505"/>
    </location>
</feature>
<dbReference type="GO" id="GO:0005524">
    <property type="term" value="F:ATP binding"/>
    <property type="evidence" value="ECO:0007669"/>
    <property type="project" value="UniProtKB-KW"/>
</dbReference>
<evidence type="ECO:0000259" key="5">
    <source>
        <dbReference type="PROSITE" id="PS50893"/>
    </source>
</evidence>
<dbReference type="SMART" id="SM00382">
    <property type="entry name" value="AAA"/>
    <property type="match status" value="2"/>
</dbReference>
<dbReference type="Gene3D" id="3.40.50.300">
    <property type="entry name" value="P-loop containing nucleotide triphosphate hydrolases"/>
    <property type="match status" value="2"/>
</dbReference>
<keyword evidence="3" id="KW-0547">Nucleotide-binding</keyword>
<feature type="domain" description="ABC transporter" evidence="5">
    <location>
        <begin position="14"/>
        <end position="250"/>
    </location>
</feature>
<proteinExistence type="predicted"/>
<evidence type="ECO:0000256" key="1">
    <source>
        <dbReference type="ARBA" id="ARBA00022448"/>
    </source>
</evidence>
<dbReference type="PROSITE" id="PS00211">
    <property type="entry name" value="ABC_TRANSPORTER_1"/>
    <property type="match status" value="1"/>
</dbReference>
<organism evidence="6 7">
    <name type="scientific">Kibdelosporangium aridum</name>
    <dbReference type="NCBI Taxonomy" id="2030"/>
    <lineage>
        <taxon>Bacteria</taxon>
        <taxon>Bacillati</taxon>
        <taxon>Actinomycetota</taxon>
        <taxon>Actinomycetes</taxon>
        <taxon>Pseudonocardiales</taxon>
        <taxon>Pseudonocardiaceae</taxon>
        <taxon>Kibdelosporangium</taxon>
    </lineage>
</organism>
<reference evidence="6 7" key="1">
    <citation type="submission" date="2018-05" db="EMBL/GenBank/DDBJ databases">
        <title>Evolution of GPA BGCs.</title>
        <authorList>
            <person name="Waglechner N."/>
            <person name="Wright G.D."/>
        </authorList>
    </citation>
    <scope>NUCLEOTIDE SEQUENCE [LARGE SCALE GENOMIC DNA]</scope>
    <source>
        <strain evidence="6 7">A82846</strain>
    </source>
</reference>
<gene>
    <name evidence="6" type="ORF">DMH04_46160</name>
</gene>
<dbReference type="InterPro" id="IPR027417">
    <property type="entry name" value="P-loop_NTPase"/>
</dbReference>
<dbReference type="GO" id="GO:0016887">
    <property type="term" value="F:ATP hydrolysis activity"/>
    <property type="evidence" value="ECO:0007669"/>
    <property type="project" value="InterPro"/>
</dbReference>
<name>A0A428YMY7_KIBAR</name>
<dbReference type="CDD" id="cd03215">
    <property type="entry name" value="ABC_Carb_Monos_II"/>
    <property type="match status" value="1"/>
</dbReference>
<dbReference type="OrthoDB" id="7757085at2"/>
<dbReference type="Proteomes" id="UP000287547">
    <property type="component" value="Unassembled WGS sequence"/>
</dbReference>
<accession>A0A428YMY7</accession>
<keyword evidence="1" id="KW-0813">Transport</keyword>
<keyword evidence="2" id="KW-0677">Repeat</keyword>
<dbReference type="SUPFAM" id="SSF52540">
    <property type="entry name" value="P-loop containing nucleoside triphosphate hydrolases"/>
    <property type="match status" value="2"/>
</dbReference>
<dbReference type="Pfam" id="PF00005">
    <property type="entry name" value="ABC_tran"/>
    <property type="match status" value="2"/>
</dbReference>
<keyword evidence="4 6" id="KW-0067">ATP-binding</keyword>
<dbReference type="EMBL" id="QHKI01000071">
    <property type="protein sequence ID" value="RSM69259.1"/>
    <property type="molecule type" value="Genomic_DNA"/>
</dbReference>
<evidence type="ECO:0000256" key="3">
    <source>
        <dbReference type="ARBA" id="ARBA00022741"/>
    </source>
</evidence>
<evidence type="ECO:0000256" key="2">
    <source>
        <dbReference type="ARBA" id="ARBA00022737"/>
    </source>
</evidence>
<dbReference type="InterPro" id="IPR050107">
    <property type="entry name" value="ABC_carbohydrate_import_ATPase"/>
</dbReference>
<evidence type="ECO:0000256" key="4">
    <source>
        <dbReference type="ARBA" id="ARBA00022840"/>
    </source>
</evidence>
<comment type="caution">
    <text evidence="6">The sequence shown here is derived from an EMBL/GenBank/DDBJ whole genome shotgun (WGS) entry which is preliminary data.</text>
</comment>
<dbReference type="AlphaFoldDB" id="A0A428YMY7"/>